<keyword evidence="1" id="KW-0472">Membrane</keyword>
<dbReference type="InterPro" id="IPR000477">
    <property type="entry name" value="RT_dom"/>
</dbReference>
<feature type="domain" description="Reverse transcriptase" evidence="2">
    <location>
        <begin position="1"/>
        <end position="167"/>
    </location>
</feature>
<dbReference type="Pfam" id="PF00078">
    <property type="entry name" value="RVT_1"/>
    <property type="match status" value="1"/>
</dbReference>
<dbReference type="InterPro" id="IPR043502">
    <property type="entry name" value="DNA/RNA_pol_sf"/>
</dbReference>
<reference evidence="3" key="2">
    <citation type="journal article" date="2024" name="Plant">
        <title>Genomic evolution and insights into agronomic trait innovations of Sesamum species.</title>
        <authorList>
            <person name="Miao H."/>
            <person name="Wang L."/>
            <person name="Qu L."/>
            <person name="Liu H."/>
            <person name="Sun Y."/>
            <person name="Le M."/>
            <person name="Wang Q."/>
            <person name="Wei S."/>
            <person name="Zheng Y."/>
            <person name="Lin W."/>
            <person name="Duan Y."/>
            <person name="Cao H."/>
            <person name="Xiong S."/>
            <person name="Wang X."/>
            <person name="Wei L."/>
            <person name="Li C."/>
            <person name="Ma Q."/>
            <person name="Ju M."/>
            <person name="Zhao R."/>
            <person name="Li G."/>
            <person name="Mu C."/>
            <person name="Tian Q."/>
            <person name="Mei H."/>
            <person name="Zhang T."/>
            <person name="Gao T."/>
            <person name="Zhang H."/>
        </authorList>
    </citation>
    <scope>NUCLEOTIDE SEQUENCE</scope>
    <source>
        <strain evidence="3">G02</strain>
    </source>
</reference>
<evidence type="ECO:0000256" key="1">
    <source>
        <dbReference type="SAM" id="Phobius"/>
    </source>
</evidence>
<dbReference type="PROSITE" id="PS50878">
    <property type="entry name" value="RT_POL"/>
    <property type="match status" value="1"/>
</dbReference>
<protein>
    <recommendedName>
        <fullName evidence="2">Reverse transcriptase domain-containing protein</fullName>
    </recommendedName>
</protein>
<comment type="caution">
    <text evidence="3">The sequence shown here is derived from an EMBL/GenBank/DDBJ whole genome shotgun (WGS) entry which is preliminary data.</text>
</comment>
<proteinExistence type="predicted"/>
<dbReference type="PANTHER" id="PTHR33116">
    <property type="entry name" value="REVERSE TRANSCRIPTASE ZINC-BINDING DOMAIN-CONTAINING PROTEIN-RELATED-RELATED"/>
    <property type="match status" value="1"/>
</dbReference>
<evidence type="ECO:0000259" key="2">
    <source>
        <dbReference type="PROSITE" id="PS50878"/>
    </source>
</evidence>
<sequence>MSKAYDRVEWKFLKAVLVRIGIHERFVRLIMSLVTSVSYSLLLNGSQFGYFMPQRGIRQGDPLSPYLFLFVAEVFSCMLQEAQRRGDINGIAVSRGGPSVSYLLFADDTIIYGQASAATMTAIKQILTSYERVSGQAINFDKSSMVVGRNVGEQQRQHMADILGVTLVIKHDTYLGLPAIAGRYRGQLFQTIKDRVWGRIQGWNAKLLSQAGPGVLIKAVLQAIPTYAMSCFRLLDYLLREIKSMIADFWWHNRGDRRTHCVSWGKLCQSKENGGLGFREMLAFNRAMLAKQGWRLVTRPDTFLSRIMKAKYFPTSSFFRARMGSRPSLTWRSILGVRDLVARGAVGRLDQEQGCESGGISGCHDQMDSEFSLHLEFFQQTRELLLLLMEMRAAGERVWCGR</sequence>
<reference evidence="3" key="1">
    <citation type="submission" date="2020-06" db="EMBL/GenBank/DDBJ databases">
        <authorList>
            <person name="Li T."/>
            <person name="Hu X."/>
            <person name="Zhang T."/>
            <person name="Song X."/>
            <person name="Zhang H."/>
            <person name="Dai N."/>
            <person name="Sheng W."/>
            <person name="Hou X."/>
            <person name="Wei L."/>
        </authorList>
    </citation>
    <scope>NUCLEOTIDE SEQUENCE</scope>
    <source>
        <strain evidence="3">G02</strain>
        <tissue evidence="3">Leaf</tissue>
    </source>
</reference>
<feature type="transmembrane region" description="Helical" evidence="1">
    <location>
        <begin position="26"/>
        <end position="43"/>
    </location>
</feature>
<accession>A0AAW2W291</accession>
<organism evidence="3">
    <name type="scientific">Sesamum radiatum</name>
    <name type="common">Black benniseed</name>
    <dbReference type="NCBI Taxonomy" id="300843"/>
    <lineage>
        <taxon>Eukaryota</taxon>
        <taxon>Viridiplantae</taxon>
        <taxon>Streptophyta</taxon>
        <taxon>Embryophyta</taxon>
        <taxon>Tracheophyta</taxon>
        <taxon>Spermatophyta</taxon>
        <taxon>Magnoliopsida</taxon>
        <taxon>eudicotyledons</taxon>
        <taxon>Gunneridae</taxon>
        <taxon>Pentapetalae</taxon>
        <taxon>asterids</taxon>
        <taxon>lamiids</taxon>
        <taxon>Lamiales</taxon>
        <taxon>Pedaliaceae</taxon>
        <taxon>Sesamum</taxon>
    </lineage>
</organism>
<dbReference type="SUPFAM" id="SSF56672">
    <property type="entry name" value="DNA/RNA polymerases"/>
    <property type="match status" value="1"/>
</dbReference>
<keyword evidence="1" id="KW-1133">Transmembrane helix</keyword>
<dbReference type="AlphaFoldDB" id="A0AAW2W291"/>
<evidence type="ECO:0000313" key="3">
    <source>
        <dbReference type="EMBL" id="KAL0434881.1"/>
    </source>
</evidence>
<name>A0AAW2W291_SESRA</name>
<dbReference type="PANTHER" id="PTHR33116:SF86">
    <property type="entry name" value="REVERSE TRANSCRIPTASE DOMAIN-CONTAINING PROTEIN"/>
    <property type="match status" value="1"/>
</dbReference>
<keyword evidence="1" id="KW-0812">Transmembrane</keyword>
<gene>
    <name evidence="3" type="ORF">Sradi_0196000</name>
</gene>
<dbReference type="EMBL" id="JACGWJ010000002">
    <property type="protein sequence ID" value="KAL0434881.1"/>
    <property type="molecule type" value="Genomic_DNA"/>
</dbReference>